<comment type="caution">
    <text evidence="4">The sequence shown here is derived from an EMBL/GenBank/DDBJ whole genome shotgun (WGS) entry which is preliminary data.</text>
</comment>
<feature type="domain" description="C2H2-type" evidence="3">
    <location>
        <begin position="150"/>
        <end position="174"/>
    </location>
</feature>
<evidence type="ECO:0000259" key="3">
    <source>
        <dbReference type="PROSITE" id="PS50157"/>
    </source>
</evidence>
<dbReference type="EMBL" id="MUJZ01069902">
    <property type="protein sequence ID" value="OTF69547.1"/>
    <property type="molecule type" value="Genomic_DNA"/>
</dbReference>
<feature type="compositionally biased region" description="Low complexity" evidence="2">
    <location>
        <begin position="67"/>
        <end position="91"/>
    </location>
</feature>
<feature type="non-terminal residue" evidence="4">
    <location>
        <position position="210"/>
    </location>
</feature>
<keyword evidence="1" id="KW-0862">Zinc</keyword>
<dbReference type="OrthoDB" id="6516721at2759"/>
<dbReference type="SMART" id="SM00355">
    <property type="entry name" value="ZnF_C2H2"/>
    <property type="match status" value="1"/>
</dbReference>
<evidence type="ECO:0000256" key="1">
    <source>
        <dbReference type="PROSITE-ProRule" id="PRU00042"/>
    </source>
</evidence>
<reference evidence="4 5" key="1">
    <citation type="submission" date="2017-03" db="EMBL/GenBank/DDBJ databases">
        <title>Genome Survey of Euroglyphus maynei.</title>
        <authorList>
            <person name="Arlian L.G."/>
            <person name="Morgan M.S."/>
            <person name="Rider S.D."/>
        </authorList>
    </citation>
    <scope>NUCLEOTIDE SEQUENCE [LARGE SCALE GENOMIC DNA]</scope>
    <source>
        <strain evidence="4">Arlian Lab</strain>
        <tissue evidence="4">Whole body</tissue>
    </source>
</reference>
<dbReference type="InterPro" id="IPR013087">
    <property type="entry name" value="Znf_C2H2_type"/>
</dbReference>
<dbReference type="AlphaFoldDB" id="A0A1Y3ANE8"/>
<dbReference type="PROSITE" id="PS00028">
    <property type="entry name" value="ZINC_FINGER_C2H2_1"/>
    <property type="match status" value="1"/>
</dbReference>
<gene>
    <name evidence="4" type="ORF">BLA29_010018</name>
</gene>
<protein>
    <recommendedName>
        <fullName evidence="3">C2H2-type domain-containing protein</fullName>
    </recommendedName>
</protein>
<organism evidence="4 5">
    <name type="scientific">Euroglyphus maynei</name>
    <name type="common">Mayne's house dust mite</name>
    <dbReference type="NCBI Taxonomy" id="6958"/>
    <lineage>
        <taxon>Eukaryota</taxon>
        <taxon>Metazoa</taxon>
        <taxon>Ecdysozoa</taxon>
        <taxon>Arthropoda</taxon>
        <taxon>Chelicerata</taxon>
        <taxon>Arachnida</taxon>
        <taxon>Acari</taxon>
        <taxon>Acariformes</taxon>
        <taxon>Sarcoptiformes</taxon>
        <taxon>Astigmata</taxon>
        <taxon>Psoroptidia</taxon>
        <taxon>Analgoidea</taxon>
        <taxon>Pyroglyphidae</taxon>
        <taxon>Pyroglyphinae</taxon>
        <taxon>Euroglyphus</taxon>
    </lineage>
</organism>
<sequence>MAKRKLKNIEHIMDNLKQQHLNIDDNNNNNDDDGKFQSTEQLLSSSSNNAIIQSIHNDFLQRKLMDNQQQQPEQQQQQQQSNNNSSSSSSSIYRGLYPINDVKQFFSKTIINGRKHYKCLYEKDCTFSTWNYSQHISRHIYLKHIGIKKLQCNHNGCDRMFKRPESLVNHIKNHNCGFGIDNDRMRDPNNVCGIRNIRKYFTRQLDNDYY</sequence>
<name>A0A1Y3ANE8_EURMA</name>
<accession>A0A1Y3ANE8</accession>
<evidence type="ECO:0000313" key="4">
    <source>
        <dbReference type="EMBL" id="OTF69547.1"/>
    </source>
</evidence>
<feature type="region of interest" description="Disordered" evidence="2">
    <location>
        <begin position="66"/>
        <end position="91"/>
    </location>
</feature>
<dbReference type="Gene3D" id="3.30.160.60">
    <property type="entry name" value="Classic Zinc Finger"/>
    <property type="match status" value="1"/>
</dbReference>
<dbReference type="GO" id="GO:0008270">
    <property type="term" value="F:zinc ion binding"/>
    <property type="evidence" value="ECO:0007669"/>
    <property type="project" value="UniProtKB-KW"/>
</dbReference>
<evidence type="ECO:0000313" key="5">
    <source>
        <dbReference type="Proteomes" id="UP000194236"/>
    </source>
</evidence>
<keyword evidence="1" id="KW-0863">Zinc-finger</keyword>
<dbReference type="Proteomes" id="UP000194236">
    <property type="component" value="Unassembled WGS sequence"/>
</dbReference>
<keyword evidence="5" id="KW-1185">Reference proteome</keyword>
<dbReference type="InterPro" id="IPR036236">
    <property type="entry name" value="Znf_C2H2_sf"/>
</dbReference>
<dbReference type="SUPFAM" id="SSF57667">
    <property type="entry name" value="beta-beta-alpha zinc fingers"/>
    <property type="match status" value="1"/>
</dbReference>
<dbReference type="PROSITE" id="PS50157">
    <property type="entry name" value="ZINC_FINGER_C2H2_2"/>
    <property type="match status" value="1"/>
</dbReference>
<evidence type="ECO:0000256" key="2">
    <source>
        <dbReference type="SAM" id="MobiDB-lite"/>
    </source>
</evidence>
<proteinExistence type="predicted"/>
<keyword evidence="1" id="KW-0479">Metal-binding</keyword>